<dbReference type="SUPFAM" id="SSF55545">
    <property type="entry name" value="beta-N-acetylhexosaminidase-like domain"/>
    <property type="match status" value="1"/>
</dbReference>
<gene>
    <name evidence="2" type="ORF">E1757_28940</name>
</gene>
<dbReference type="InterPro" id="IPR029018">
    <property type="entry name" value="Hex-like_dom2"/>
</dbReference>
<evidence type="ECO:0000313" key="3">
    <source>
        <dbReference type="Proteomes" id="UP000295636"/>
    </source>
</evidence>
<organism evidence="2 3">
    <name type="scientific">Paenibacillus piri</name>
    <dbReference type="NCBI Taxonomy" id="2547395"/>
    <lineage>
        <taxon>Bacteria</taxon>
        <taxon>Bacillati</taxon>
        <taxon>Bacillota</taxon>
        <taxon>Bacilli</taxon>
        <taxon>Bacillales</taxon>
        <taxon>Paenibacillaceae</taxon>
        <taxon>Paenibacillus</taxon>
    </lineage>
</organism>
<dbReference type="Proteomes" id="UP000295636">
    <property type="component" value="Unassembled WGS sequence"/>
</dbReference>
<evidence type="ECO:0000313" key="2">
    <source>
        <dbReference type="EMBL" id="TDF92752.1"/>
    </source>
</evidence>
<evidence type="ECO:0000256" key="1">
    <source>
        <dbReference type="ARBA" id="ARBA00022801"/>
    </source>
</evidence>
<proteinExistence type="predicted"/>
<comment type="caution">
    <text evidence="2">The sequence shown here is derived from an EMBL/GenBank/DDBJ whole genome shotgun (WGS) entry which is preliminary data.</text>
</comment>
<reference evidence="2 3" key="1">
    <citation type="submission" date="2019-03" db="EMBL/GenBank/DDBJ databases">
        <title>This is whole genome sequence of Paenibacillus sp MS74 strain.</title>
        <authorList>
            <person name="Trinh H.N."/>
        </authorList>
    </citation>
    <scope>NUCLEOTIDE SEQUENCE [LARGE SCALE GENOMIC DNA]</scope>
    <source>
        <strain evidence="2 3">MS74</strain>
    </source>
</reference>
<dbReference type="GO" id="GO:0016787">
    <property type="term" value="F:hydrolase activity"/>
    <property type="evidence" value="ECO:0007669"/>
    <property type="project" value="UniProtKB-KW"/>
</dbReference>
<dbReference type="RefSeq" id="WP_133234807.1">
    <property type="nucleotide sequence ID" value="NZ_SMRT01000019.1"/>
</dbReference>
<dbReference type="EMBL" id="SMRT01000019">
    <property type="protein sequence ID" value="TDF92752.1"/>
    <property type="molecule type" value="Genomic_DNA"/>
</dbReference>
<accession>A0A4R5KD04</accession>
<keyword evidence="3" id="KW-1185">Reference proteome</keyword>
<keyword evidence="1" id="KW-0378">Hydrolase</keyword>
<name>A0A4R5KD04_9BACL</name>
<dbReference type="AlphaFoldDB" id="A0A4R5KD04"/>
<dbReference type="Gene3D" id="3.30.379.10">
    <property type="entry name" value="Chitobiase/beta-hexosaminidase domain 2-like"/>
    <property type="match status" value="1"/>
</dbReference>
<protein>
    <submittedName>
        <fullName evidence="2">Carbohydrate-binding family 6 protein</fullName>
    </submittedName>
</protein>
<sequence length="718" mass="82346">MLRAMIRIDEPAAPIVFAAEQLKLVLLERNIEVVWEASYVSPASSEPIRFELATLNSLQADVGPLPSLDPEGYVVRIQQVEGQTLCRVIGADATGTMYGGLDVAEAIRHGETIDELRDYHKNPFISRRGIKFNIPLDARTPSYSDNGDAAQHNIAEMWSKPFWEEFLDQMALHRFNTLSLWNLHPFPSMVQVPEYPDIALQDVKRTTVPFKAEIRGQGMSTAETLSHLTTVKEMSIAEKISFWREVMQYASDRGVQIYIITWNIFTYGTEGNRYGIDDRQNNETTIDYFRASVRSLLETYPLLAGIGVTAGENMQHLESPYSDEEWLWRTYGEAVMDIKRDNPERRIHFIHRAHETSLSTIKEAFRAYPDTFTYSYKYSLAHMYSSVTPPFIYKDGFIRELPKGNKTWLTVRDDDFYYFRWGNPEFARQYILGMPPSDQLAGFYMGPDGIIWGREFVSTEPDSPRQSMIAKLWYCFSIWGRLSYDPALPDQLFVRQLGARYPEVGSRPLYEAWTTASKIIPLVTTFHWKGNSLDFQWYPEACYSNPGYKGFHTVEHFIEDAPMPDSGLMGIPEYVDHLRSQRPMWGITPLQVVDDLHTYARRTLQLIDGIGGGKDKELRLLLGDLQAMSFLGHYYAAKIKGAVELHLYRTSSDLDCQRRSMEYLLQASAYWKEYASLTAKQYVPQILTRQGSKTVDVQQLSEQVDKDITIAAGNISQE</sequence>
<dbReference type="OrthoDB" id="99887at2"/>
<dbReference type="GO" id="GO:0005975">
    <property type="term" value="P:carbohydrate metabolic process"/>
    <property type="evidence" value="ECO:0007669"/>
    <property type="project" value="UniProtKB-ARBA"/>
</dbReference>